<dbReference type="PANTHER" id="PTHR45624">
    <property type="entry name" value="MITOCHONDRIAL BASIC AMINO ACIDS TRANSPORTER-RELATED"/>
    <property type="match status" value="1"/>
</dbReference>
<dbReference type="InterPro" id="IPR018108">
    <property type="entry name" value="MCP_transmembrane"/>
</dbReference>
<dbReference type="GO" id="GO:0022857">
    <property type="term" value="F:transmembrane transporter activity"/>
    <property type="evidence" value="ECO:0007669"/>
    <property type="project" value="TreeGrafter"/>
</dbReference>
<keyword evidence="8 9" id="KW-0472">Membrane</keyword>
<dbReference type="GO" id="GO:0031966">
    <property type="term" value="C:mitochondrial membrane"/>
    <property type="evidence" value="ECO:0007669"/>
    <property type="project" value="UniProtKB-SubCell"/>
</dbReference>
<feature type="repeat" description="Solcar" evidence="9">
    <location>
        <begin position="1185"/>
        <end position="1298"/>
    </location>
</feature>
<keyword evidence="4 9" id="KW-0812">Transmembrane</keyword>
<dbReference type="InterPro" id="IPR050567">
    <property type="entry name" value="Mitochondrial_Carrier"/>
</dbReference>
<evidence type="ECO:0000256" key="7">
    <source>
        <dbReference type="ARBA" id="ARBA00023128"/>
    </source>
</evidence>
<dbReference type="SUPFAM" id="SSF103506">
    <property type="entry name" value="Mitochondrial carrier"/>
    <property type="match status" value="1"/>
</dbReference>
<evidence type="ECO:0008006" key="13">
    <source>
        <dbReference type="Google" id="ProtNLM"/>
    </source>
</evidence>
<reference evidence="11 12" key="1">
    <citation type="submission" date="2016-03" db="EMBL/GenBank/DDBJ databases">
        <title>Comparative genomics of the ectomycorrhizal sister species Rhizopogon vinicolor and Rhizopogon vesiculosus (Basidiomycota: Boletales) reveals a divergence of the mating type B locus.</title>
        <authorList>
            <person name="Mujic A.B."/>
            <person name="Kuo A."/>
            <person name="Tritt A."/>
            <person name="Lipzen A."/>
            <person name="Chen C."/>
            <person name="Johnson J."/>
            <person name="Sharma A."/>
            <person name="Barry K."/>
            <person name="Grigoriev I.V."/>
            <person name="Spatafora J.W."/>
        </authorList>
    </citation>
    <scope>NUCLEOTIDE SEQUENCE [LARGE SCALE GENOMIC DNA]</scope>
    <source>
        <strain evidence="11 12">AM-OR11-056</strain>
    </source>
</reference>
<evidence type="ECO:0000256" key="1">
    <source>
        <dbReference type="ARBA" id="ARBA00004225"/>
    </source>
</evidence>
<feature type="repeat" description="Solcar" evidence="9">
    <location>
        <begin position="1072"/>
        <end position="1166"/>
    </location>
</feature>
<dbReference type="PANTHER" id="PTHR45624:SF9">
    <property type="entry name" value="CARRIER PROTEIN, PUTATIVE (AFU_ORTHOLOGUE AFUA_4G06390)-RELATED"/>
    <property type="match status" value="1"/>
</dbReference>
<feature type="repeat" description="Solcar" evidence="9">
    <location>
        <begin position="975"/>
        <end position="1058"/>
    </location>
</feature>
<keyword evidence="3" id="KW-0813">Transport</keyword>
<dbReference type="Proteomes" id="UP000183567">
    <property type="component" value="Unassembled WGS sequence"/>
</dbReference>
<dbReference type="InterPro" id="IPR015943">
    <property type="entry name" value="WD40/YVTN_repeat-like_dom_sf"/>
</dbReference>
<dbReference type="Gene3D" id="2.130.10.10">
    <property type="entry name" value="YVTN repeat-like/Quinoprotein amine dehydrogenase"/>
    <property type="match status" value="1"/>
</dbReference>
<keyword evidence="12" id="KW-1185">Reference proteome</keyword>
<dbReference type="PROSITE" id="PS50920">
    <property type="entry name" value="SOLCAR"/>
    <property type="match status" value="3"/>
</dbReference>
<dbReference type="Gene3D" id="1.50.40.10">
    <property type="entry name" value="Mitochondrial carrier domain"/>
    <property type="match status" value="1"/>
</dbReference>
<evidence type="ECO:0000313" key="11">
    <source>
        <dbReference type="EMBL" id="OJA07885.1"/>
    </source>
</evidence>
<accession>A0A1J8PFW2</accession>
<dbReference type="InterPro" id="IPR036322">
    <property type="entry name" value="WD40_repeat_dom_sf"/>
</dbReference>
<dbReference type="SUPFAM" id="SSF50978">
    <property type="entry name" value="WD40 repeat-like"/>
    <property type="match status" value="1"/>
</dbReference>
<protein>
    <recommendedName>
        <fullName evidence="13">Mitochondrial carrier</fullName>
    </recommendedName>
</protein>
<dbReference type="OrthoDB" id="2382881at2759"/>
<dbReference type="STRING" id="180088.A0A1J8PFW2"/>
<keyword evidence="5" id="KW-0677">Repeat</keyword>
<evidence type="ECO:0000256" key="6">
    <source>
        <dbReference type="ARBA" id="ARBA00022989"/>
    </source>
</evidence>
<keyword evidence="7" id="KW-0496">Mitochondrion</keyword>
<proteinExistence type="inferred from homology"/>
<evidence type="ECO:0000256" key="8">
    <source>
        <dbReference type="ARBA" id="ARBA00023136"/>
    </source>
</evidence>
<sequence>MSEIGALFPTFIQGNRLILQTSSLHFLCSNGMEHWPADERQKVLPVKSQGRGNKRLVLDTHYWNHPSLDYGTFGGATLVPSNGRLAWTTVVDTSAGECSTGASPSSCLQIHQLEEPVNPTPSRVAQWKRIEEGLNFVRTCFPDADFPMELVKTEFQLDERQNRELQVYDPLRGNLLSIAPFSNTPQTSLVFFPVGETNSELNVSFMTSTDSNSSTFRVSGRAAFKFETPILQTLTPNISRRHGTHPVLVRTLSATSLLNVELLDDGADVKATREVDILSDDAGGKSLVDAAFSPHHSDIIVVNTSGAVYNCTLYQGGKAVRRVGPNFENTNEDKFWRLHPSDQGCFLASSNYVKHLDLRTSQPAVDLFSTDESGPVVTSFDWLEREHLFTLSTTSELIWLDERYARRPLLSFKHNRVHDRSLNVRAVHLDNGPLTFLSSLKNGLVTVYDVSRGNDHLTHCHSVPVSLPYDGDMGVPESESTFFVQPDRCSFSLLRLSSQGSLHCQDFTVCRNDVDIPPRQNVATSHEWSSDIQKLAQKAKELQPQYGPLSARNFSELNLRMAYEKIFFVEDATEQAAEGELAEMIDKLSQFWQRTNDTDKAMLTLYEICLRADEEPDEASRADFFAGGAVNSNLGYRALVRNDLPIQNIANGAAWRCDFKPFLSRIGLGRVDRWEDMRGRLKAFNLSYSIDAPELFVRQEEESQEQLMIDLALSSTALSAQPISVPAASTQEGELESTSLATKALTLDDELPEIQPGYLRPHRKLGVNHYPDTFKDKDVAQDAQDVEFSTPLGVRLLLREWEVGTDTESYTYRDPYDTESGDPSQEQVFRNRAPVIAQTTITSSQRPPLVVADLMPRPPPIHAAHRHWETSNTQPDGFKLQTADIPYGNYAEPSQASQELMTSTQVLPGPYGGRPAPLNKRPVKKRLDHARRFSPPTGRGTKQDFSAGPARRASMDGTSVPINPWFNKDAFNDILKRNKPVVCALTASYISTFVGYPLDSLKSRLQTTKTRMPVHRLAGIVYREEGVTGFYRGIWIPLVTISFVRAASFTIYSGTKEYCRKNNYFTGDRASDAAIAGGLSGALSGSLISFTSAPFELVKVRRQLEYSIAASKGIQLVKPPNTLDAVREIVRAHGLSGLWIGFRLHFLRDTCGTALYFFEYDAMRHILGRQRSGEQGPTPTWMPIPISLIPFVCGSLAGVSSWALIYPLDVVKTKVQQRALAGTPPRGVWETFRRLVRGTADQYSSVTTAQNLLGPDPKDPKPVLAGLARIYRGLGVSAVRSITTHGLLWTLFDITSHYIDHLP</sequence>
<keyword evidence="6" id="KW-1133">Transmembrane helix</keyword>
<evidence type="ECO:0000256" key="9">
    <source>
        <dbReference type="PROSITE-ProRule" id="PRU00282"/>
    </source>
</evidence>
<gene>
    <name evidence="11" type="ORF">AZE42_02768</name>
</gene>
<evidence type="ECO:0000256" key="5">
    <source>
        <dbReference type="ARBA" id="ARBA00022737"/>
    </source>
</evidence>
<dbReference type="InterPro" id="IPR023395">
    <property type="entry name" value="MCP_dom_sf"/>
</dbReference>
<dbReference type="EMBL" id="LVVM01006504">
    <property type="protein sequence ID" value="OJA07885.1"/>
    <property type="molecule type" value="Genomic_DNA"/>
</dbReference>
<evidence type="ECO:0000256" key="2">
    <source>
        <dbReference type="ARBA" id="ARBA00006375"/>
    </source>
</evidence>
<comment type="subcellular location">
    <subcellularLocation>
        <location evidence="1">Mitochondrion membrane</location>
        <topology evidence="1">Multi-pass membrane protein</topology>
    </subcellularLocation>
</comment>
<evidence type="ECO:0000256" key="3">
    <source>
        <dbReference type="ARBA" id="ARBA00022448"/>
    </source>
</evidence>
<evidence type="ECO:0000313" key="12">
    <source>
        <dbReference type="Proteomes" id="UP000183567"/>
    </source>
</evidence>
<name>A0A1J8PFW2_9AGAM</name>
<evidence type="ECO:0000256" key="10">
    <source>
        <dbReference type="SAM" id="MobiDB-lite"/>
    </source>
</evidence>
<dbReference type="Pfam" id="PF00153">
    <property type="entry name" value="Mito_carr"/>
    <property type="match status" value="3"/>
</dbReference>
<feature type="region of interest" description="Disordered" evidence="10">
    <location>
        <begin position="930"/>
        <end position="954"/>
    </location>
</feature>
<comment type="similarity">
    <text evidence="2">Belongs to the mitochondrial carrier (TC 2.A.29) family.</text>
</comment>
<evidence type="ECO:0000256" key="4">
    <source>
        <dbReference type="ARBA" id="ARBA00022692"/>
    </source>
</evidence>
<organism evidence="11 12">
    <name type="scientific">Rhizopogon vesiculosus</name>
    <dbReference type="NCBI Taxonomy" id="180088"/>
    <lineage>
        <taxon>Eukaryota</taxon>
        <taxon>Fungi</taxon>
        <taxon>Dikarya</taxon>
        <taxon>Basidiomycota</taxon>
        <taxon>Agaricomycotina</taxon>
        <taxon>Agaricomycetes</taxon>
        <taxon>Agaricomycetidae</taxon>
        <taxon>Boletales</taxon>
        <taxon>Suillineae</taxon>
        <taxon>Rhizopogonaceae</taxon>
        <taxon>Rhizopogon</taxon>
    </lineage>
</organism>
<comment type="caution">
    <text evidence="11">The sequence shown here is derived from an EMBL/GenBank/DDBJ whole genome shotgun (WGS) entry which is preliminary data.</text>
</comment>